<comment type="caution">
    <text evidence="8">The sequence shown here is derived from an EMBL/GenBank/DDBJ whole genome shotgun (WGS) entry which is preliminary data.</text>
</comment>
<dbReference type="SUPFAM" id="SSF103473">
    <property type="entry name" value="MFS general substrate transporter"/>
    <property type="match status" value="1"/>
</dbReference>
<evidence type="ECO:0000259" key="7">
    <source>
        <dbReference type="PROSITE" id="PS50850"/>
    </source>
</evidence>
<dbReference type="GO" id="GO:0022857">
    <property type="term" value="F:transmembrane transporter activity"/>
    <property type="evidence" value="ECO:0007669"/>
    <property type="project" value="InterPro"/>
</dbReference>
<sequence length="513" mass="55816">MVDNLKTISGDVDSKDNREVDVDVALDIAGLGWYNIRYSLCLALFLIAVIIEPVGYAYILPSARCDLQMTETQRGFIGSIPYIGIAITSFPWGYAVDTRGRKRMIVLSSLAAGFLGVLSAFMPDLISFTALKFLMSLCLACPAAVPYSFIGEILPGRYRDVTLSVTNAMQIFGSVLVPLLGWAILPQNFSIDFGLYNFKPWRLLTIVYALPFIIGALLMSLGPESPKYLMSCGRHDESLEVLRTMYAGNKRKSPDDFPVKRLKMITNNDEDKPTFFKSLVIQSAPLLKPPFIKWMVLIGFLLFGIFVNLNGLYIWLPDVLNTVLTGGGQSQTACEVLAQKRNQTVVGGVCVDTIDPMTFIINASSSLACAVIAVGVSSTVKIIGKKNLLIAVFILLGSVCLGINFATQKILFAVLVSSFPILGLSIGPVNAFAVEIFPTKLRGMAVSLAMMVGRFGSVVGMNVAGTLINSACEVTFYSYGGLLYLCALLTLLLPRQKAPSVEEKESDYVSTKL</sequence>
<gene>
    <name evidence="8" type="ORF">LNINA_LOCUS718</name>
</gene>
<dbReference type="PROSITE" id="PS50850">
    <property type="entry name" value="MFS"/>
    <property type="match status" value="1"/>
</dbReference>
<dbReference type="Gene3D" id="1.20.1250.20">
    <property type="entry name" value="MFS general substrate transporter like domains"/>
    <property type="match status" value="1"/>
</dbReference>
<evidence type="ECO:0000256" key="5">
    <source>
        <dbReference type="ARBA" id="ARBA00023136"/>
    </source>
</evidence>
<feature type="transmembrane region" description="Helical" evidence="6">
    <location>
        <begin position="161"/>
        <end position="183"/>
    </location>
</feature>
<dbReference type="Proteomes" id="UP001497472">
    <property type="component" value="Unassembled WGS sequence"/>
</dbReference>
<feature type="transmembrane region" description="Helical" evidence="6">
    <location>
        <begin position="203"/>
        <end position="221"/>
    </location>
</feature>
<evidence type="ECO:0000256" key="3">
    <source>
        <dbReference type="ARBA" id="ARBA00022692"/>
    </source>
</evidence>
<evidence type="ECO:0000256" key="6">
    <source>
        <dbReference type="SAM" id="Phobius"/>
    </source>
</evidence>
<protein>
    <recommendedName>
        <fullName evidence="7">Major facilitator superfamily (MFS) profile domain-containing protein</fullName>
    </recommendedName>
</protein>
<feature type="transmembrane region" description="Helical" evidence="6">
    <location>
        <begin position="104"/>
        <end position="122"/>
    </location>
</feature>
<dbReference type="PANTHER" id="PTHR23511">
    <property type="entry name" value="SYNAPTIC VESICLE GLYCOPROTEIN 2"/>
    <property type="match status" value="1"/>
</dbReference>
<accession>A0AAV1IUA1</accession>
<feature type="transmembrane region" description="Helical" evidence="6">
    <location>
        <begin position="294"/>
        <end position="316"/>
    </location>
</feature>
<evidence type="ECO:0000256" key="2">
    <source>
        <dbReference type="ARBA" id="ARBA00022448"/>
    </source>
</evidence>
<reference evidence="8 9" key="1">
    <citation type="submission" date="2023-11" db="EMBL/GenBank/DDBJ databases">
        <authorList>
            <person name="Okamura Y."/>
        </authorList>
    </citation>
    <scope>NUCLEOTIDE SEQUENCE [LARGE SCALE GENOMIC DNA]</scope>
</reference>
<keyword evidence="9" id="KW-1185">Reference proteome</keyword>
<evidence type="ECO:0000313" key="8">
    <source>
        <dbReference type="EMBL" id="CAK1540684.1"/>
    </source>
</evidence>
<proteinExistence type="predicted"/>
<feature type="transmembrane region" description="Helical" evidence="6">
    <location>
        <begin position="40"/>
        <end position="59"/>
    </location>
</feature>
<feature type="transmembrane region" description="Helical" evidence="6">
    <location>
        <begin position="476"/>
        <end position="494"/>
    </location>
</feature>
<feature type="transmembrane region" description="Helical" evidence="6">
    <location>
        <begin position="445"/>
        <end position="464"/>
    </location>
</feature>
<feature type="transmembrane region" description="Helical" evidence="6">
    <location>
        <begin position="388"/>
        <end position="406"/>
    </location>
</feature>
<dbReference type="Pfam" id="PF07690">
    <property type="entry name" value="MFS_1"/>
    <property type="match status" value="2"/>
</dbReference>
<dbReference type="EMBL" id="CAVLEF010000001">
    <property type="protein sequence ID" value="CAK1540684.1"/>
    <property type="molecule type" value="Genomic_DNA"/>
</dbReference>
<evidence type="ECO:0000256" key="4">
    <source>
        <dbReference type="ARBA" id="ARBA00022989"/>
    </source>
</evidence>
<organism evidence="8 9">
    <name type="scientific">Leptosia nina</name>
    <dbReference type="NCBI Taxonomy" id="320188"/>
    <lineage>
        <taxon>Eukaryota</taxon>
        <taxon>Metazoa</taxon>
        <taxon>Ecdysozoa</taxon>
        <taxon>Arthropoda</taxon>
        <taxon>Hexapoda</taxon>
        <taxon>Insecta</taxon>
        <taxon>Pterygota</taxon>
        <taxon>Neoptera</taxon>
        <taxon>Endopterygota</taxon>
        <taxon>Lepidoptera</taxon>
        <taxon>Glossata</taxon>
        <taxon>Ditrysia</taxon>
        <taxon>Papilionoidea</taxon>
        <taxon>Pieridae</taxon>
        <taxon>Pierinae</taxon>
        <taxon>Leptosia</taxon>
    </lineage>
</organism>
<keyword evidence="4 6" id="KW-1133">Transmembrane helix</keyword>
<name>A0AAV1IUA1_9NEOP</name>
<feature type="transmembrane region" description="Helical" evidence="6">
    <location>
        <begin position="412"/>
        <end position="433"/>
    </location>
</feature>
<evidence type="ECO:0000313" key="9">
    <source>
        <dbReference type="Proteomes" id="UP001497472"/>
    </source>
</evidence>
<evidence type="ECO:0000256" key="1">
    <source>
        <dbReference type="ARBA" id="ARBA00004141"/>
    </source>
</evidence>
<feature type="transmembrane region" description="Helical" evidence="6">
    <location>
        <begin position="79"/>
        <end position="97"/>
    </location>
</feature>
<comment type="subcellular location">
    <subcellularLocation>
        <location evidence="1">Membrane</location>
        <topology evidence="1">Multi-pass membrane protein</topology>
    </subcellularLocation>
</comment>
<dbReference type="AlphaFoldDB" id="A0AAV1IUA1"/>
<keyword evidence="2" id="KW-0813">Transport</keyword>
<feature type="transmembrane region" description="Helical" evidence="6">
    <location>
        <begin position="128"/>
        <end position="149"/>
    </location>
</feature>
<dbReference type="GO" id="GO:0016020">
    <property type="term" value="C:membrane"/>
    <property type="evidence" value="ECO:0007669"/>
    <property type="project" value="UniProtKB-SubCell"/>
</dbReference>
<feature type="transmembrane region" description="Helical" evidence="6">
    <location>
        <begin position="357"/>
        <end position="376"/>
    </location>
</feature>
<dbReference type="PANTHER" id="PTHR23511:SF35">
    <property type="entry name" value="MAJOR FACILITATOR SUPERFAMILY (MFS) PROFILE DOMAIN-CONTAINING PROTEIN"/>
    <property type="match status" value="1"/>
</dbReference>
<keyword evidence="5 6" id="KW-0472">Membrane</keyword>
<dbReference type="InterPro" id="IPR011701">
    <property type="entry name" value="MFS"/>
</dbReference>
<dbReference type="InterPro" id="IPR036259">
    <property type="entry name" value="MFS_trans_sf"/>
</dbReference>
<feature type="domain" description="Major facilitator superfamily (MFS) profile" evidence="7">
    <location>
        <begin position="36"/>
        <end position="498"/>
    </location>
</feature>
<keyword evidence="3 6" id="KW-0812">Transmembrane</keyword>
<dbReference type="InterPro" id="IPR020846">
    <property type="entry name" value="MFS_dom"/>
</dbReference>